<dbReference type="AlphaFoldDB" id="A0A2W2BJY9"/>
<protein>
    <submittedName>
        <fullName evidence="3">Uncharacterized protein</fullName>
    </submittedName>
</protein>
<reference evidence="3 4" key="1">
    <citation type="submission" date="2018-06" db="EMBL/GenBank/DDBJ databases">
        <title>Mucibacter soli gen. nov., sp. nov., a new member of the family Chitinophagaceae producing mucin.</title>
        <authorList>
            <person name="Kim M.-K."/>
            <person name="Park S."/>
            <person name="Kim T.-S."/>
            <person name="Joung Y."/>
            <person name="Han J.-H."/>
            <person name="Kim S.B."/>
        </authorList>
    </citation>
    <scope>NUCLEOTIDE SEQUENCE [LARGE SCALE GENOMIC DNA]</scope>
    <source>
        <strain evidence="3 4">R1-15</strain>
    </source>
</reference>
<gene>
    <name evidence="3" type="ORF">DN068_05335</name>
</gene>
<evidence type="ECO:0000313" key="4">
    <source>
        <dbReference type="Proteomes" id="UP000248745"/>
    </source>
</evidence>
<feature type="compositionally biased region" description="Low complexity" evidence="1">
    <location>
        <begin position="131"/>
        <end position="164"/>
    </location>
</feature>
<evidence type="ECO:0000256" key="1">
    <source>
        <dbReference type="SAM" id="MobiDB-lite"/>
    </source>
</evidence>
<dbReference type="RefSeq" id="WP_110997864.1">
    <property type="nucleotide sequence ID" value="NZ_QKTW01000009.1"/>
</dbReference>
<proteinExistence type="predicted"/>
<feature type="signal peptide" evidence="2">
    <location>
        <begin position="1"/>
        <end position="22"/>
    </location>
</feature>
<dbReference type="Proteomes" id="UP000248745">
    <property type="component" value="Unassembled WGS sequence"/>
</dbReference>
<sequence>MKKVFLSIVAVFALAVTMISCSSNSPKASAEKFLNGLNHMDYETAKSVSTDETKKMLDMMSQLTAMMPDSAKENAKKVKINVGKEEVNGDKATVSYTTSEDTTTRNLNLVKQNGKWLVQWSKNDNAGGEGENNANATPEAAPTTDTTATAAPATEAPVADTTHK</sequence>
<accession>A0A2W2BJY9</accession>
<feature type="region of interest" description="Disordered" evidence="1">
    <location>
        <begin position="121"/>
        <end position="164"/>
    </location>
</feature>
<evidence type="ECO:0000313" key="3">
    <source>
        <dbReference type="EMBL" id="PZF73766.1"/>
    </source>
</evidence>
<dbReference type="EMBL" id="QKTW01000009">
    <property type="protein sequence ID" value="PZF73766.1"/>
    <property type="molecule type" value="Genomic_DNA"/>
</dbReference>
<keyword evidence="4" id="KW-1185">Reference proteome</keyword>
<dbReference type="Gene3D" id="3.10.450.50">
    <property type="match status" value="1"/>
</dbReference>
<dbReference type="PROSITE" id="PS51257">
    <property type="entry name" value="PROKAR_LIPOPROTEIN"/>
    <property type="match status" value="1"/>
</dbReference>
<dbReference type="OrthoDB" id="665714at2"/>
<organism evidence="3 4">
    <name type="scientific">Taibaiella soli</name>
    <dbReference type="NCBI Taxonomy" id="1649169"/>
    <lineage>
        <taxon>Bacteria</taxon>
        <taxon>Pseudomonadati</taxon>
        <taxon>Bacteroidota</taxon>
        <taxon>Chitinophagia</taxon>
        <taxon>Chitinophagales</taxon>
        <taxon>Chitinophagaceae</taxon>
        <taxon>Taibaiella</taxon>
    </lineage>
</organism>
<comment type="caution">
    <text evidence="3">The sequence shown here is derived from an EMBL/GenBank/DDBJ whole genome shotgun (WGS) entry which is preliminary data.</text>
</comment>
<evidence type="ECO:0000256" key="2">
    <source>
        <dbReference type="SAM" id="SignalP"/>
    </source>
</evidence>
<feature type="chain" id="PRO_5016046560" evidence="2">
    <location>
        <begin position="23"/>
        <end position="164"/>
    </location>
</feature>
<keyword evidence="2" id="KW-0732">Signal</keyword>
<name>A0A2W2BJY9_9BACT</name>